<accession>A0A0V0QP48</accession>
<dbReference type="InParanoid" id="A0A0V0QP48"/>
<protein>
    <submittedName>
        <fullName evidence="1">Uncharacterized protein</fullName>
    </submittedName>
</protein>
<keyword evidence="2" id="KW-1185">Reference proteome</keyword>
<dbReference type="AlphaFoldDB" id="A0A0V0QP48"/>
<dbReference type="Proteomes" id="UP000054937">
    <property type="component" value="Unassembled WGS sequence"/>
</dbReference>
<organism evidence="1 2">
    <name type="scientific">Pseudocohnilembus persalinus</name>
    <name type="common">Ciliate</name>
    <dbReference type="NCBI Taxonomy" id="266149"/>
    <lineage>
        <taxon>Eukaryota</taxon>
        <taxon>Sar</taxon>
        <taxon>Alveolata</taxon>
        <taxon>Ciliophora</taxon>
        <taxon>Intramacronucleata</taxon>
        <taxon>Oligohymenophorea</taxon>
        <taxon>Scuticociliatia</taxon>
        <taxon>Philasterida</taxon>
        <taxon>Pseudocohnilembidae</taxon>
        <taxon>Pseudocohnilembus</taxon>
    </lineage>
</organism>
<proteinExistence type="predicted"/>
<name>A0A0V0QP48_PSEPJ</name>
<reference evidence="1 2" key="1">
    <citation type="journal article" date="2015" name="Sci. Rep.">
        <title>Genome of the facultative scuticociliatosis pathogen Pseudocohnilembus persalinus provides insight into its virulence through horizontal gene transfer.</title>
        <authorList>
            <person name="Xiong J."/>
            <person name="Wang G."/>
            <person name="Cheng J."/>
            <person name="Tian M."/>
            <person name="Pan X."/>
            <person name="Warren A."/>
            <person name="Jiang C."/>
            <person name="Yuan D."/>
            <person name="Miao W."/>
        </authorList>
    </citation>
    <scope>NUCLEOTIDE SEQUENCE [LARGE SCALE GENOMIC DNA]</scope>
    <source>
        <strain evidence="1">36N120E</strain>
    </source>
</reference>
<evidence type="ECO:0000313" key="2">
    <source>
        <dbReference type="Proteomes" id="UP000054937"/>
    </source>
</evidence>
<sequence>MQQKQNQSQIHCQKKEHDNCPLAYFQFSDDKNKIFKCMLCILDDPDKENIILIDQLITNPVWQVKNYPPLKNKKLQQQMKENLKIQDSDQDKEWINKLKANINEQIVFQYKKIGDQLFKSLKILEKQTLQQFEKMFSGINITSFFNFNTFKKQIQEYQTNQINLDQLFQNQLKMQKQLEEFEFKYKSFKYDQQKIQNYLENEIQNLKQQLEKKLVAFQLDLEIDSDLIQKLSQNNLILTKSDFPYKDEIKIENKENNTQILKFDCQSIGRPKQVYSQPLDKNKTYHLKIKFNLFNQKQQFLSFNLLGSENKDIQWYGQNYIGMAHYSGARNTIKQFKKGQNFYDFFENDQTVFNIIFNFNQKLLKIYDDENRGEIQAVIDQKQIQGDLLLGFDIYQLIEEKATLCILDFEY</sequence>
<dbReference type="EMBL" id="LDAU01000125">
    <property type="protein sequence ID" value="KRX03816.1"/>
    <property type="molecule type" value="Genomic_DNA"/>
</dbReference>
<evidence type="ECO:0000313" key="1">
    <source>
        <dbReference type="EMBL" id="KRX03816.1"/>
    </source>
</evidence>
<gene>
    <name evidence="1" type="ORF">PPERSA_04611</name>
</gene>
<comment type="caution">
    <text evidence="1">The sequence shown here is derived from an EMBL/GenBank/DDBJ whole genome shotgun (WGS) entry which is preliminary data.</text>
</comment>